<keyword evidence="2 12" id="KW-0964">Secreted</keyword>
<feature type="binding site" evidence="14">
    <location>
        <position position="163"/>
    </location>
    <ligand>
        <name>Zn(2+)</name>
        <dbReference type="ChEBI" id="CHEBI:29105"/>
        <note>catalytic</note>
    </ligand>
</feature>
<keyword evidence="11" id="KW-0325">Glycoprotein</keyword>
<evidence type="ECO:0000256" key="9">
    <source>
        <dbReference type="ARBA" id="ARBA00023049"/>
    </source>
</evidence>
<keyword evidence="19" id="KW-1185">Reference proteome</keyword>
<evidence type="ECO:0000259" key="16">
    <source>
        <dbReference type="PROSITE" id="PS01180"/>
    </source>
</evidence>
<dbReference type="EMBL" id="JPKZ01002345">
    <property type="protein sequence ID" value="KHN77289.1"/>
    <property type="molecule type" value="Genomic_DNA"/>
</dbReference>
<evidence type="ECO:0000256" key="2">
    <source>
        <dbReference type="ARBA" id="ARBA00022525"/>
    </source>
</evidence>
<dbReference type="Gene3D" id="3.40.390.10">
    <property type="entry name" value="Collagenase (Catalytic Domain)"/>
    <property type="match status" value="1"/>
</dbReference>
<organism evidence="18 19">
    <name type="scientific">Toxocara canis</name>
    <name type="common">Canine roundworm</name>
    <dbReference type="NCBI Taxonomy" id="6265"/>
    <lineage>
        <taxon>Eukaryota</taxon>
        <taxon>Metazoa</taxon>
        <taxon>Ecdysozoa</taxon>
        <taxon>Nematoda</taxon>
        <taxon>Chromadorea</taxon>
        <taxon>Rhabditida</taxon>
        <taxon>Spirurina</taxon>
        <taxon>Ascaridomorpha</taxon>
        <taxon>Ascaridoidea</taxon>
        <taxon>Toxocaridae</taxon>
        <taxon>Toxocara</taxon>
    </lineage>
</organism>
<dbReference type="InterPro" id="IPR034035">
    <property type="entry name" value="Astacin-like_dom"/>
</dbReference>
<dbReference type="AlphaFoldDB" id="A0A0B2V708"/>
<dbReference type="PRINTS" id="PR00480">
    <property type="entry name" value="ASTACIN"/>
</dbReference>
<feature type="active site" evidence="14">
    <location>
        <position position="164"/>
    </location>
</feature>
<accession>A0A0B2V708</accession>
<dbReference type="InterPro" id="IPR000742">
    <property type="entry name" value="EGF"/>
</dbReference>
<dbReference type="GO" id="GO:0018996">
    <property type="term" value="P:molting cycle, collagen and cuticulin-based cuticle"/>
    <property type="evidence" value="ECO:0007669"/>
    <property type="project" value="InterPro"/>
</dbReference>
<protein>
    <recommendedName>
        <fullName evidence="12">Zinc metalloproteinase</fullName>
    </recommendedName>
</protein>
<gene>
    <name evidence="18" type="primary">nas-29</name>
    <name evidence="18" type="ORF">Tcan_16740</name>
</gene>
<dbReference type="PANTHER" id="PTHR10127">
    <property type="entry name" value="DISCOIDIN, CUB, EGF, LAMININ , AND ZINC METALLOPROTEASE DOMAIN CONTAINING"/>
    <property type="match status" value="1"/>
</dbReference>
<dbReference type="OrthoDB" id="5826793at2759"/>
<evidence type="ECO:0000256" key="12">
    <source>
        <dbReference type="PIRNR" id="PIRNR036365"/>
    </source>
</evidence>
<keyword evidence="5 14" id="KW-0479">Metal-binding</keyword>
<keyword evidence="3" id="KW-0245">EGF-like domain</keyword>
<feature type="domain" description="Peptidase M12A" evidence="17">
    <location>
        <begin position="68"/>
        <end position="271"/>
    </location>
</feature>
<evidence type="ECO:0000256" key="8">
    <source>
        <dbReference type="ARBA" id="ARBA00022833"/>
    </source>
</evidence>
<evidence type="ECO:0000256" key="14">
    <source>
        <dbReference type="PROSITE-ProRule" id="PRU01211"/>
    </source>
</evidence>
<dbReference type="InterPro" id="IPR035914">
    <property type="entry name" value="Sperma_CUB_dom_sf"/>
</dbReference>
<evidence type="ECO:0000313" key="18">
    <source>
        <dbReference type="EMBL" id="KHN77289.1"/>
    </source>
</evidence>
<dbReference type="Pfam" id="PF01400">
    <property type="entry name" value="Astacin"/>
    <property type="match status" value="1"/>
</dbReference>
<dbReference type="GO" id="GO:0004222">
    <property type="term" value="F:metalloendopeptidase activity"/>
    <property type="evidence" value="ECO:0007669"/>
    <property type="project" value="UniProtKB-UniRule"/>
</dbReference>
<reference evidence="18 19" key="1">
    <citation type="submission" date="2014-11" db="EMBL/GenBank/DDBJ databases">
        <title>Genetic blueprint of the zoonotic pathogen Toxocara canis.</title>
        <authorList>
            <person name="Zhu X.-Q."/>
            <person name="Korhonen P.K."/>
            <person name="Cai H."/>
            <person name="Young N.D."/>
            <person name="Nejsum P."/>
            <person name="von Samson-Himmelstjerna G."/>
            <person name="Boag P.R."/>
            <person name="Tan P."/>
            <person name="Li Q."/>
            <person name="Min J."/>
            <person name="Yang Y."/>
            <person name="Wang X."/>
            <person name="Fang X."/>
            <person name="Hall R.S."/>
            <person name="Hofmann A."/>
            <person name="Sternberg P.W."/>
            <person name="Jex A.R."/>
            <person name="Gasser R.B."/>
        </authorList>
    </citation>
    <scope>NUCLEOTIDE SEQUENCE [LARGE SCALE GENOMIC DNA]</scope>
    <source>
        <strain evidence="18">PN_DK_2014</strain>
    </source>
</reference>
<evidence type="ECO:0000256" key="6">
    <source>
        <dbReference type="ARBA" id="ARBA00022729"/>
    </source>
</evidence>
<dbReference type="Gene3D" id="2.60.120.290">
    <property type="entry name" value="Spermadhesin, CUB domain"/>
    <property type="match status" value="1"/>
</dbReference>
<dbReference type="InterPro" id="IPR024079">
    <property type="entry name" value="MetalloPept_cat_dom_sf"/>
</dbReference>
<dbReference type="PIRSF" id="PIRSF036365">
    <property type="entry name" value="Astacin_nematoda"/>
    <property type="match status" value="1"/>
</dbReference>
<evidence type="ECO:0000256" key="15">
    <source>
        <dbReference type="RuleBase" id="RU361183"/>
    </source>
</evidence>
<dbReference type="GO" id="GO:0008270">
    <property type="term" value="F:zinc ion binding"/>
    <property type="evidence" value="ECO:0007669"/>
    <property type="project" value="UniProtKB-UniRule"/>
</dbReference>
<evidence type="ECO:0000256" key="5">
    <source>
        <dbReference type="ARBA" id="ARBA00022723"/>
    </source>
</evidence>
<dbReference type="SMART" id="SM00042">
    <property type="entry name" value="CUB"/>
    <property type="match status" value="1"/>
</dbReference>
<dbReference type="PROSITE" id="PS01180">
    <property type="entry name" value="CUB"/>
    <property type="match status" value="1"/>
</dbReference>
<comment type="cofactor">
    <cofactor evidence="14 15">
        <name>Zn(2+)</name>
        <dbReference type="ChEBI" id="CHEBI:29105"/>
    </cofactor>
    <text evidence="14 15">Binds 1 zinc ion per subunit.</text>
</comment>
<dbReference type="PROSITE" id="PS51864">
    <property type="entry name" value="ASTACIN"/>
    <property type="match status" value="1"/>
</dbReference>
<dbReference type="PANTHER" id="PTHR10127:SF891">
    <property type="entry name" value="ZINC METALLOPROTEINASE NAS-29"/>
    <property type="match status" value="1"/>
</dbReference>
<evidence type="ECO:0000256" key="7">
    <source>
        <dbReference type="ARBA" id="ARBA00022801"/>
    </source>
</evidence>
<evidence type="ECO:0000256" key="4">
    <source>
        <dbReference type="ARBA" id="ARBA00022670"/>
    </source>
</evidence>
<comment type="caution">
    <text evidence="18">The sequence shown here is derived from an EMBL/GenBank/DDBJ whole genome shotgun (WGS) entry which is preliminary data.</text>
</comment>
<evidence type="ECO:0000313" key="19">
    <source>
        <dbReference type="Proteomes" id="UP000031036"/>
    </source>
</evidence>
<dbReference type="Proteomes" id="UP000031036">
    <property type="component" value="Unassembled WGS sequence"/>
</dbReference>
<dbReference type="InterPro" id="IPR006026">
    <property type="entry name" value="Peptidase_Metallo"/>
</dbReference>
<dbReference type="STRING" id="6265.A0A0B2V708"/>
<dbReference type="CDD" id="cd04280">
    <property type="entry name" value="ZnMc_astacin_like"/>
    <property type="match status" value="1"/>
</dbReference>
<evidence type="ECO:0000256" key="1">
    <source>
        <dbReference type="ARBA" id="ARBA00004613"/>
    </source>
</evidence>
<evidence type="ECO:0000256" key="13">
    <source>
        <dbReference type="PROSITE-ProRule" id="PRU00059"/>
    </source>
</evidence>
<dbReference type="OMA" id="RETCINF"/>
<keyword evidence="7 14" id="KW-0378">Hydrolase</keyword>
<comment type="subcellular location">
    <subcellularLocation>
        <location evidence="1 12">Secreted</location>
    </subcellularLocation>
</comment>
<name>A0A0B2V708_TOXCA</name>
<evidence type="ECO:0000256" key="3">
    <source>
        <dbReference type="ARBA" id="ARBA00022536"/>
    </source>
</evidence>
<feature type="binding site" evidence="14">
    <location>
        <position position="173"/>
    </location>
    <ligand>
        <name>Zn(2+)</name>
        <dbReference type="ChEBI" id="CHEBI:29105"/>
        <note>catalytic</note>
    </ligand>
</feature>
<evidence type="ECO:0000256" key="11">
    <source>
        <dbReference type="ARBA" id="ARBA00023180"/>
    </source>
</evidence>
<dbReference type="SUPFAM" id="SSF55486">
    <property type="entry name" value="Metalloproteases ('zincins'), catalytic domain"/>
    <property type="match status" value="1"/>
</dbReference>
<dbReference type="GO" id="GO:0006508">
    <property type="term" value="P:proteolysis"/>
    <property type="evidence" value="ECO:0007669"/>
    <property type="project" value="UniProtKB-KW"/>
</dbReference>
<feature type="binding site" evidence="14">
    <location>
        <position position="167"/>
    </location>
    <ligand>
        <name>Zn(2+)</name>
        <dbReference type="ChEBI" id="CHEBI:29105"/>
        <note>catalytic</note>
    </ligand>
</feature>
<keyword evidence="4 14" id="KW-0645">Protease</keyword>
<dbReference type="SUPFAM" id="SSF49854">
    <property type="entry name" value="Spermadhesin, CUB domain"/>
    <property type="match status" value="1"/>
</dbReference>
<evidence type="ECO:0000256" key="10">
    <source>
        <dbReference type="ARBA" id="ARBA00023157"/>
    </source>
</evidence>
<evidence type="ECO:0000259" key="17">
    <source>
        <dbReference type="PROSITE" id="PS51864"/>
    </source>
</evidence>
<keyword evidence="9 14" id="KW-0482">Metalloprotease</keyword>
<dbReference type="InterPro" id="IPR001506">
    <property type="entry name" value="Peptidase_M12A"/>
</dbReference>
<dbReference type="PROSITE" id="PS01186">
    <property type="entry name" value="EGF_2"/>
    <property type="match status" value="1"/>
</dbReference>
<comment type="caution">
    <text evidence="13">Lacks conserved residue(s) required for the propagation of feature annotation.</text>
</comment>
<keyword evidence="8 14" id="KW-0862">Zinc</keyword>
<proteinExistence type="predicted"/>
<dbReference type="InterPro" id="IPR000859">
    <property type="entry name" value="CUB_dom"/>
</dbReference>
<feature type="signal peptide" evidence="12 15">
    <location>
        <begin position="1"/>
        <end position="25"/>
    </location>
</feature>
<sequence length="446" mass="51063">MLSVEISISCVLYKGLIFFVQLTAAACGDHGSMLKRDMTENVFVMVNVSTRVHRPLTMRTVLWRHKRQAFRDSHYPQTIWGDGPIPFTIDNALPQHAKSIVWKSVNFWRDNTCIDFEFNGRGRNSISFIRGRGCYSSIGRVWYERHQPLSVGQECEHFHTVTHELAHALGLFHTQSRFDRDQYVTIVAGNAQKDQRSNFIAETPRVSENYGIPYEYGSVMHYRYHEFSVNQYPTVVPRDTLHEQTMGSGTGPSFLDVLLVNKHYNCLEKCNRYNTKCANGGYAHPRRCDVCTCPSGFGGQFCETKEHSPGCGGTLFATRQYATLSWTSGQQGTRDDMSYCHWWIQSQSHEQIEVKITRLSAPCWEGCLFGGLEVKASYDKRLTGYRFCCGNSVGKYMIAPGGILPVILFNRRDFISFEIQYRTDGILNKDEGTFKLSKRLMQMQEL</sequence>
<feature type="chain" id="PRO_5005110094" description="Zinc metalloproteinase" evidence="12 15">
    <location>
        <begin position="26"/>
        <end position="446"/>
    </location>
</feature>
<dbReference type="InterPro" id="IPR017050">
    <property type="entry name" value="Metallopeptidase_nem"/>
</dbReference>
<dbReference type="GO" id="GO:0005576">
    <property type="term" value="C:extracellular region"/>
    <property type="evidence" value="ECO:0007669"/>
    <property type="project" value="UniProtKB-SubCell"/>
</dbReference>
<feature type="domain" description="CUB" evidence="16">
    <location>
        <begin position="311"/>
        <end position="424"/>
    </location>
</feature>
<dbReference type="SMART" id="SM00235">
    <property type="entry name" value="ZnMc"/>
    <property type="match status" value="1"/>
</dbReference>
<keyword evidence="10" id="KW-1015">Disulfide bond</keyword>
<keyword evidence="6 12" id="KW-0732">Signal</keyword>